<gene>
    <name evidence="1" type="ORF">SBAD_LOCUS5945</name>
</gene>
<reference evidence="3" key="1">
    <citation type="submission" date="2016-06" db="UniProtKB">
        <authorList>
            <consortium name="WormBaseParasite"/>
        </authorList>
    </citation>
    <scope>IDENTIFICATION</scope>
</reference>
<dbReference type="AlphaFoldDB" id="A0A183IQP8"/>
<organism evidence="3">
    <name type="scientific">Soboliphyme baturini</name>
    <dbReference type="NCBI Taxonomy" id="241478"/>
    <lineage>
        <taxon>Eukaryota</taxon>
        <taxon>Metazoa</taxon>
        <taxon>Ecdysozoa</taxon>
        <taxon>Nematoda</taxon>
        <taxon>Enoplea</taxon>
        <taxon>Dorylaimia</taxon>
        <taxon>Dioctophymatida</taxon>
        <taxon>Dioctophymatoidea</taxon>
        <taxon>Soboliphymatidae</taxon>
        <taxon>Soboliphyme</taxon>
    </lineage>
</organism>
<evidence type="ECO:0000313" key="1">
    <source>
        <dbReference type="EMBL" id="VDP08735.1"/>
    </source>
</evidence>
<keyword evidence="2" id="KW-1185">Reference proteome</keyword>
<name>A0A183IQP8_9BILA</name>
<reference evidence="1 2" key="2">
    <citation type="submission" date="2018-11" db="EMBL/GenBank/DDBJ databases">
        <authorList>
            <consortium name="Pathogen Informatics"/>
        </authorList>
    </citation>
    <scope>NUCLEOTIDE SEQUENCE [LARGE SCALE GENOMIC DNA]</scope>
</reference>
<sequence length="136" mass="15259">MCRVASRSAAPKVARTPLASRKNCFHGQSTGRQAFAFAGSPTKQSRAAPRRAVFTHKLRACRHADLGNRSVRCSSESHSLSRYWACPRGPSGRTNHYFVALHNRTLSNHWPLTGRDLTQIQLVLVHLRRFLTLPTI</sequence>
<evidence type="ECO:0000313" key="3">
    <source>
        <dbReference type="WBParaSite" id="SBAD_0000618001-mRNA-1"/>
    </source>
</evidence>
<evidence type="ECO:0000313" key="2">
    <source>
        <dbReference type="Proteomes" id="UP000270296"/>
    </source>
</evidence>
<dbReference type="WBParaSite" id="SBAD_0000618001-mRNA-1">
    <property type="protein sequence ID" value="SBAD_0000618001-mRNA-1"/>
    <property type="gene ID" value="SBAD_0000618001"/>
</dbReference>
<dbReference type="Proteomes" id="UP000270296">
    <property type="component" value="Unassembled WGS sequence"/>
</dbReference>
<accession>A0A183IQP8</accession>
<proteinExistence type="predicted"/>
<protein>
    <submittedName>
        <fullName evidence="3">Integron gene cassette protein</fullName>
    </submittedName>
</protein>
<dbReference type="EMBL" id="UZAM01009365">
    <property type="protein sequence ID" value="VDP08735.1"/>
    <property type="molecule type" value="Genomic_DNA"/>
</dbReference>